<evidence type="ECO:0000313" key="4">
    <source>
        <dbReference type="Proteomes" id="UP000466848"/>
    </source>
</evidence>
<keyword evidence="4" id="KW-1185">Reference proteome</keyword>
<dbReference type="InterPro" id="IPR009839">
    <property type="entry name" value="SseB_N"/>
</dbReference>
<name>A0A858BVB2_9FIRM</name>
<evidence type="ECO:0000259" key="1">
    <source>
        <dbReference type="Pfam" id="PF07179"/>
    </source>
</evidence>
<dbReference type="AlphaFoldDB" id="A0A858BVB2"/>
<dbReference type="InterPro" id="IPR027945">
    <property type="entry name" value="SseB_C"/>
</dbReference>
<proteinExistence type="predicted"/>
<sequence length="245" mass="28487">MEERRNQLIDLYKQLMQEKTRACEDQFFKKLVETELWVPGTPEEIDKNKKGFALLLTGEGRKFVPAFLDREANIGRFQREDLVPMTYDKLKYLIIDSTEKISGVVLNPFAENILLDRVVMELVDARTMGMTLKREEFKGKVMLRTPEALPTGLKPALEHFFSEHLQVEAAWLIKAQREGEDEDYWLLLIDFHGEKVQLFPQVAEIVKPYMAPGQRFELVQKSPGFSAEDMKQAQIYELTQSQRLS</sequence>
<dbReference type="Pfam" id="PF07179">
    <property type="entry name" value="SseB"/>
    <property type="match status" value="1"/>
</dbReference>
<organism evidence="3 4">
    <name type="scientific">Aminipila butyrica</name>
    <dbReference type="NCBI Taxonomy" id="433296"/>
    <lineage>
        <taxon>Bacteria</taxon>
        <taxon>Bacillati</taxon>
        <taxon>Bacillota</taxon>
        <taxon>Clostridia</taxon>
        <taxon>Peptostreptococcales</taxon>
        <taxon>Anaerovoracaceae</taxon>
        <taxon>Aminipila</taxon>
    </lineage>
</organism>
<gene>
    <name evidence="3" type="ORF">Ami103574_06505</name>
</gene>
<dbReference type="Proteomes" id="UP000466848">
    <property type="component" value="Chromosome"/>
</dbReference>
<reference evidence="3 4" key="1">
    <citation type="submission" date="2020-02" db="EMBL/GenBank/DDBJ databases">
        <authorList>
            <person name="Kim Y.B."/>
            <person name="Roh S.W."/>
        </authorList>
    </citation>
    <scope>NUCLEOTIDE SEQUENCE [LARGE SCALE GENOMIC DNA]</scope>
    <source>
        <strain evidence="3 4">DSM 103574</strain>
    </source>
</reference>
<dbReference type="KEGG" id="abut:Ami103574_06505"/>
<dbReference type="EMBL" id="CP048649">
    <property type="protein sequence ID" value="QIB68995.1"/>
    <property type="molecule type" value="Genomic_DNA"/>
</dbReference>
<protein>
    <submittedName>
        <fullName evidence="3">Enhanced serine sensitivity protein SseB</fullName>
    </submittedName>
</protein>
<accession>A0A858BVB2</accession>
<dbReference type="RefSeq" id="WP_163065864.1">
    <property type="nucleotide sequence ID" value="NZ_CP048649.1"/>
</dbReference>
<feature type="domain" description="SseB protein C-terminal" evidence="2">
    <location>
        <begin position="139"/>
        <end position="228"/>
    </location>
</feature>
<evidence type="ECO:0000313" key="3">
    <source>
        <dbReference type="EMBL" id="QIB68995.1"/>
    </source>
</evidence>
<evidence type="ECO:0000259" key="2">
    <source>
        <dbReference type="Pfam" id="PF14581"/>
    </source>
</evidence>
<dbReference type="Pfam" id="PF14581">
    <property type="entry name" value="SseB_C"/>
    <property type="match status" value="1"/>
</dbReference>
<feature type="domain" description="SseB protein N-terminal" evidence="1">
    <location>
        <begin position="14"/>
        <end position="111"/>
    </location>
</feature>